<organism evidence="1 2">
    <name type="scientific">Cryptosporidium xiaoi</name>
    <dbReference type="NCBI Taxonomy" id="659607"/>
    <lineage>
        <taxon>Eukaryota</taxon>
        <taxon>Sar</taxon>
        <taxon>Alveolata</taxon>
        <taxon>Apicomplexa</taxon>
        <taxon>Conoidasida</taxon>
        <taxon>Coccidia</taxon>
        <taxon>Eucoccidiorida</taxon>
        <taxon>Eimeriorina</taxon>
        <taxon>Cryptosporidiidae</taxon>
        <taxon>Cryptosporidium</taxon>
    </lineage>
</organism>
<gene>
    <name evidence="1" type="ORF">RS030_2336</name>
</gene>
<reference evidence="1 2" key="1">
    <citation type="submission" date="2023-10" db="EMBL/GenBank/DDBJ databases">
        <title>Comparative genomics analysis reveals potential genetic determinants of host preference in Cryptosporidium xiaoi.</title>
        <authorList>
            <person name="Xiao L."/>
            <person name="Li J."/>
        </authorList>
    </citation>
    <scope>NUCLEOTIDE SEQUENCE [LARGE SCALE GENOMIC DNA]</scope>
    <source>
        <strain evidence="1 2">52996</strain>
    </source>
</reference>
<accession>A0AAV9XZC5</accession>
<proteinExistence type="predicted"/>
<comment type="caution">
    <text evidence="1">The sequence shown here is derived from an EMBL/GenBank/DDBJ whole genome shotgun (WGS) entry which is preliminary data.</text>
</comment>
<dbReference type="AlphaFoldDB" id="A0AAV9XZC5"/>
<dbReference type="Proteomes" id="UP001311799">
    <property type="component" value="Unassembled WGS sequence"/>
</dbReference>
<keyword evidence="2" id="KW-1185">Reference proteome</keyword>
<name>A0AAV9XZC5_9CRYT</name>
<dbReference type="EMBL" id="JAWDEY010000022">
    <property type="protein sequence ID" value="KAK6588875.1"/>
    <property type="molecule type" value="Genomic_DNA"/>
</dbReference>
<protein>
    <recommendedName>
        <fullName evidence="3">C2H2-type domain-containing protein</fullName>
    </recommendedName>
</protein>
<evidence type="ECO:0000313" key="1">
    <source>
        <dbReference type="EMBL" id="KAK6588875.1"/>
    </source>
</evidence>
<evidence type="ECO:0008006" key="3">
    <source>
        <dbReference type="Google" id="ProtNLM"/>
    </source>
</evidence>
<sequence>MGTKSRDGEFEVELLENLDEYSICETCNFNFGPILIKKNNFESHLNSVHHNCKQEQGQSMCKLEKNDENKLHKYYNLSNIIKLRKETNIDKQKEYYEVNGRDVSLIEITETLRAAIKLFLTAYKKKIACLQYPNVHILNLTEDQLNQLLSINHGVYFFYSLINIGDVRDITVQSLIARSWDWSEEDQDLRKDIDFIKSNVINDAKHPHYKEANECINMGYLVLLTMTEAVKHLLLLSYLTKTIFKKQD</sequence>
<evidence type="ECO:0000313" key="2">
    <source>
        <dbReference type="Proteomes" id="UP001311799"/>
    </source>
</evidence>